<dbReference type="Proteomes" id="UP000318053">
    <property type="component" value="Unassembled WGS sequence"/>
</dbReference>
<dbReference type="PANTHER" id="PTHR42693:SF53">
    <property type="entry name" value="ENDO-4-O-SULFATASE"/>
    <property type="match status" value="1"/>
</dbReference>
<dbReference type="PANTHER" id="PTHR42693">
    <property type="entry name" value="ARYLSULFATASE FAMILY MEMBER"/>
    <property type="match status" value="1"/>
</dbReference>
<reference evidence="5 6" key="1">
    <citation type="submission" date="2019-02" db="EMBL/GenBank/DDBJ databases">
        <title>Deep-cultivation of Planctomycetes and their phenomic and genomic characterization uncovers novel biology.</title>
        <authorList>
            <person name="Wiegand S."/>
            <person name="Jogler M."/>
            <person name="Boedeker C."/>
            <person name="Pinto D."/>
            <person name="Vollmers J."/>
            <person name="Rivas-Marin E."/>
            <person name="Kohn T."/>
            <person name="Peeters S.H."/>
            <person name="Heuer A."/>
            <person name="Rast P."/>
            <person name="Oberbeckmann S."/>
            <person name="Bunk B."/>
            <person name="Jeske O."/>
            <person name="Meyerdierks A."/>
            <person name="Storesund J.E."/>
            <person name="Kallscheuer N."/>
            <person name="Luecker S."/>
            <person name="Lage O.M."/>
            <person name="Pohl T."/>
            <person name="Merkel B.J."/>
            <person name="Hornburger P."/>
            <person name="Mueller R.-W."/>
            <person name="Bruemmer F."/>
            <person name="Labrenz M."/>
            <person name="Spormann A.M."/>
            <person name="Op Den Camp H."/>
            <person name="Overmann J."/>
            <person name="Amann R."/>
            <person name="Jetten M.S.M."/>
            <person name="Mascher T."/>
            <person name="Medema M.H."/>
            <person name="Devos D.P."/>
            <person name="Kaster A.-K."/>
            <person name="Ovreas L."/>
            <person name="Rohde M."/>
            <person name="Galperin M.Y."/>
            <person name="Jogler C."/>
        </authorList>
    </citation>
    <scope>NUCLEOTIDE SEQUENCE [LARGE SCALE GENOMIC DNA]</scope>
    <source>
        <strain evidence="5 6">CA85</strain>
    </source>
</reference>
<dbReference type="GO" id="GO:0004065">
    <property type="term" value="F:arylsulfatase activity"/>
    <property type="evidence" value="ECO:0007669"/>
    <property type="project" value="UniProtKB-EC"/>
</dbReference>
<comment type="caution">
    <text evidence="5">The sequence shown here is derived from an EMBL/GenBank/DDBJ whole genome shotgun (WGS) entry which is preliminary data.</text>
</comment>
<dbReference type="OrthoDB" id="9783154at2"/>
<dbReference type="EC" id="3.1.6.1" evidence="5"/>
<comment type="similarity">
    <text evidence="1">Belongs to the sulfatase family.</text>
</comment>
<feature type="domain" description="Sulfatase N-terminal" evidence="4">
    <location>
        <begin position="31"/>
        <end position="353"/>
    </location>
</feature>
<evidence type="ECO:0000256" key="2">
    <source>
        <dbReference type="ARBA" id="ARBA00022801"/>
    </source>
</evidence>
<dbReference type="Gene3D" id="3.30.1120.10">
    <property type="match status" value="1"/>
</dbReference>
<feature type="chain" id="PRO_5022980508" evidence="3">
    <location>
        <begin position="28"/>
        <end position="454"/>
    </location>
</feature>
<dbReference type="CDD" id="cd16145">
    <property type="entry name" value="ARS_like"/>
    <property type="match status" value="1"/>
</dbReference>
<protein>
    <submittedName>
        <fullName evidence="5">Arylsulfatase</fullName>
        <ecNumber evidence="5">3.1.6.1</ecNumber>
    </submittedName>
</protein>
<dbReference type="EMBL" id="SJPK01000001">
    <property type="protein sequence ID" value="TWT75050.1"/>
    <property type="molecule type" value="Genomic_DNA"/>
</dbReference>
<dbReference type="Gene3D" id="3.40.720.10">
    <property type="entry name" value="Alkaline Phosphatase, subunit A"/>
    <property type="match status" value="1"/>
</dbReference>
<dbReference type="InterPro" id="IPR017850">
    <property type="entry name" value="Alkaline_phosphatase_core_sf"/>
</dbReference>
<evidence type="ECO:0000259" key="4">
    <source>
        <dbReference type="Pfam" id="PF00884"/>
    </source>
</evidence>
<evidence type="ECO:0000256" key="3">
    <source>
        <dbReference type="SAM" id="SignalP"/>
    </source>
</evidence>
<evidence type="ECO:0000313" key="5">
    <source>
        <dbReference type="EMBL" id="TWT75050.1"/>
    </source>
</evidence>
<dbReference type="Pfam" id="PF00884">
    <property type="entry name" value="Sulfatase"/>
    <property type="match status" value="1"/>
</dbReference>
<dbReference type="RefSeq" id="WP_146389546.1">
    <property type="nucleotide sequence ID" value="NZ_SJPK01000001.1"/>
</dbReference>
<keyword evidence="2 5" id="KW-0378">Hydrolase</keyword>
<keyword evidence="6" id="KW-1185">Reference proteome</keyword>
<name>A0A5C5YJJ3_9BACT</name>
<sequence length="454" mass="50414" precursor="true">MNRSPHSLTQFAIFIFALSVPPLCAHADDPPNIIVVMADDMGYGDLGCYGQSQIRTPHIDALSEQGMRFSNVYAGSTVCAPSRSVLMTGQHTGHTTVRGNVGKGGVKGLAGRDGRVPLKASDVTVAEVLQQAGYVTAMTGKWGLGEPGTTGEPNQQGFDQWFGFLNQKRAHDYYPEYLWLNGRKHPLPGNASPKPTQYAHDLFSDFAVDFIDKNADSEQPFFLYLPYTVPHNKYQIPSTDPYSGTDWTPNEKVYAAMITRMDRDMGRILSTLAQHEIADDTIVFFCSDNGAAERWEGRFDSSGALRGRKRALYEGGIRTPMIVRWPGKVPAKKVSDAAWYFADVMPTLAEIAGAGSPEPIDGISVLPTLLGRVQRELDERILYWEFFERGFQQAARRGKWKAVRLGPERPLELYDLSQDASEQHNIAAANPAIVQEFETILQTARTQSQHWPVK</sequence>
<accession>A0A5C5YJJ3</accession>
<dbReference type="AlphaFoldDB" id="A0A5C5YJJ3"/>
<gene>
    <name evidence="5" type="primary">atsA_3</name>
    <name evidence="5" type="ORF">CA85_03380</name>
</gene>
<dbReference type="InterPro" id="IPR050738">
    <property type="entry name" value="Sulfatase"/>
</dbReference>
<keyword evidence="3" id="KW-0732">Signal</keyword>
<feature type="signal peptide" evidence="3">
    <location>
        <begin position="1"/>
        <end position="27"/>
    </location>
</feature>
<organism evidence="5 6">
    <name type="scientific">Allorhodopirellula solitaria</name>
    <dbReference type="NCBI Taxonomy" id="2527987"/>
    <lineage>
        <taxon>Bacteria</taxon>
        <taxon>Pseudomonadati</taxon>
        <taxon>Planctomycetota</taxon>
        <taxon>Planctomycetia</taxon>
        <taxon>Pirellulales</taxon>
        <taxon>Pirellulaceae</taxon>
        <taxon>Allorhodopirellula</taxon>
    </lineage>
</organism>
<dbReference type="SUPFAM" id="SSF53649">
    <property type="entry name" value="Alkaline phosphatase-like"/>
    <property type="match status" value="1"/>
</dbReference>
<evidence type="ECO:0000313" key="6">
    <source>
        <dbReference type="Proteomes" id="UP000318053"/>
    </source>
</evidence>
<proteinExistence type="inferred from homology"/>
<evidence type="ECO:0000256" key="1">
    <source>
        <dbReference type="ARBA" id="ARBA00008779"/>
    </source>
</evidence>
<dbReference type="InterPro" id="IPR000917">
    <property type="entry name" value="Sulfatase_N"/>
</dbReference>